<dbReference type="AlphaFoldDB" id="A0A1H7HPU8"/>
<dbReference type="Proteomes" id="UP000198990">
    <property type="component" value="Unassembled WGS sequence"/>
</dbReference>
<evidence type="ECO:0000256" key="5">
    <source>
        <dbReference type="ARBA" id="ARBA00022750"/>
    </source>
</evidence>
<dbReference type="EMBL" id="FNZN01000001">
    <property type="protein sequence ID" value="SEK50245.1"/>
    <property type="molecule type" value="Genomic_DNA"/>
</dbReference>
<keyword evidence="13" id="KW-1185">Reference proteome</keyword>
<feature type="active site" evidence="9">
    <location>
        <position position="143"/>
    </location>
</feature>
<keyword evidence="8 9" id="KW-0472">Membrane</keyword>
<evidence type="ECO:0000256" key="11">
    <source>
        <dbReference type="RuleBase" id="RU004181"/>
    </source>
</evidence>
<feature type="transmembrane region" description="Helical" evidence="9">
    <location>
        <begin position="72"/>
        <end position="90"/>
    </location>
</feature>
<comment type="catalytic activity">
    <reaction evidence="9 10">
        <text>Release of signal peptides from bacterial membrane prolipoproteins. Hydrolyzes -Xaa-Yaa-Zaa-|-(S,diacylglyceryl)Cys-, in which Xaa is hydrophobic (preferably Leu), and Yaa (Ala or Ser) and Zaa (Gly or Ala) have small, neutral side chains.</text>
        <dbReference type="EC" id="3.4.23.36"/>
    </reaction>
</comment>
<evidence type="ECO:0000256" key="1">
    <source>
        <dbReference type="ARBA" id="ARBA00006139"/>
    </source>
</evidence>
<dbReference type="NCBIfam" id="TIGR00077">
    <property type="entry name" value="lspA"/>
    <property type="match status" value="1"/>
</dbReference>
<organism evidence="12 13">
    <name type="scientific">Maribacter orientalis</name>
    <dbReference type="NCBI Taxonomy" id="228957"/>
    <lineage>
        <taxon>Bacteria</taxon>
        <taxon>Pseudomonadati</taxon>
        <taxon>Bacteroidota</taxon>
        <taxon>Flavobacteriia</taxon>
        <taxon>Flavobacteriales</taxon>
        <taxon>Flavobacteriaceae</taxon>
        <taxon>Maribacter</taxon>
    </lineage>
</organism>
<name>A0A1H7HPU8_9FLAO</name>
<feature type="transmembrane region" description="Helical" evidence="9">
    <location>
        <begin position="97"/>
        <end position="118"/>
    </location>
</feature>
<dbReference type="PROSITE" id="PS00855">
    <property type="entry name" value="SPASE_II"/>
    <property type="match status" value="1"/>
</dbReference>
<comment type="similarity">
    <text evidence="1 9 11">Belongs to the peptidase A8 family.</text>
</comment>
<dbReference type="GO" id="GO:0004190">
    <property type="term" value="F:aspartic-type endopeptidase activity"/>
    <property type="evidence" value="ECO:0007669"/>
    <property type="project" value="UniProtKB-UniRule"/>
</dbReference>
<protein>
    <recommendedName>
        <fullName evidence="9">Lipoprotein signal peptidase</fullName>
        <ecNumber evidence="9">3.4.23.36</ecNumber>
    </recommendedName>
    <alternativeName>
        <fullName evidence="9">Prolipoprotein signal peptidase</fullName>
    </alternativeName>
    <alternativeName>
        <fullName evidence="9">Signal peptidase II</fullName>
        <shortName evidence="9">SPase II</shortName>
    </alternativeName>
</protein>
<keyword evidence="4 9" id="KW-0812">Transmembrane</keyword>
<dbReference type="UniPathway" id="UPA00665"/>
<dbReference type="RefSeq" id="WP_091619607.1">
    <property type="nucleotide sequence ID" value="NZ_FNZN01000001.1"/>
</dbReference>
<keyword evidence="6 9" id="KW-0378">Hydrolase</keyword>
<evidence type="ECO:0000256" key="10">
    <source>
        <dbReference type="RuleBase" id="RU000594"/>
    </source>
</evidence>
<dbReference type="HAMAP" id="MF_00161">
    <property type="entry name" value="LspA"/>
    <property type="match status" value="1"/>
</dbReference>
<dbReference type="OrthoDB" id="9810259at2"/>
<dbReference type="PROSITE" id="PS51257">
    <property type="entry name" value="PROKAR_LIPOPROTEIN"/>
    <property type="match status" value="1"/>
</dbReference>
<gene>
    <name evidence="9" type="primary">lspA</name>
    <name evidence="12" type="ORF">SAMN04488008_101599</name>
</gene>
<dbReference type="EC" id="3.4.23.36" evidence="9"/>
<dbReference type="PRINTS" id="PR00781">
    <property type="entry name" value="LIPOSIGPTASE"/>
</dbReference>
<evidence type="ECO:0000256" key="6">
    <source>
        <dbReference type="ARBA" id="ARBA00022801"/>
    </source>
</evidence>
<keyword evidence="5 9" id="KW-0064">Aspartyl protease</keyword>
<keyword evidence="3 9" id="KW-0645">Protease</keyword>
<evidence type="ECO:0000256" key="4">
    <source>
        <dbReference type="ARBA" id="ARBA00022692"/>
    </source>
</evidence>
<dbReference type="STRING" id="228957.SAMN04488008_101599"/>
<evidence type="ECO:0000313" key="12">
    <source>
        <dbReference type="EMBL" id="SEK50245.1"/>
    </source>
</evidence>
<feature type="transmembrane region" description="Helical" evidence="9">
    <location>
        <begin position="138"/>
        <end position="158"/>
    </location>
</feature>
<evidence type="ECO:0000313" key="13">
    <source>
        <dbReference type="Proteomes" id="UP000198990"/>
    </source>
</evidence>
<keyword evidence="7 9" id="KW-1133">Transmembrane helix</keyword>
<keyword evidence="2 9" id="KW-1003">Cell membrane</keyword>
<evidence type="ECO:0000256" key="3">
    <source>
        <dbReference type="ARBA" id="ARBA00022670"/>
    </source>
</evidence>
<sequence>MKGTRNFSKFLILIIVLLTVGCDQVSKELTRTKVEPKEYIQVIGEHFILTNVENTGAMLGFGQHFPPIVKRLFLQGLPLLVLLVLLYRILTKPNLNLLLLIAFALVIGGGIGNLIDRIVHGSVTDFFQIRLGFFRTGIFNIADVAVTTGIFMLLFLIAKGKKLVF</sequence>
<dbReference type="PANTHER" id="PTHR33695:SF1">
    <property type="entry name" value="LIPOPROTEIN SIGNAL PEPTIDASE"/>
    <property type="match status" value="1"/>
</dbReference>
<evidence type="ECO:0000256" key="7">
    <source>
        <dbReference type="ARBA" id="ARBA00022989"/>
    </source>
</evidence>
<dbReference type="GO" id="GO:0006508">
    <property type="term" value="P:proteolysis"/>
    <property type="evidence" value="ECO:0007669"/>
    <property type="project" value="UniProtKB-KW"/>
</dbReference>
<dbReference type="Pfam" id="PF01252">
    <property type="entry name" value="Peptidase_A8"/>
    <property type="match status" value="1"/>
</dbReference>
<comment type="caution">
    <text evidence="9">Lacks conserved residue(s) required for the propagation of feature annotation.</text>
</comment>
<dbReference type="InterPro" id="IPR001872">
    <property type="entry name" value="Peptidase_A8"/>
</dbReference>
<evidence type="ECO:0000256" key="9">
    <source>
        <dbReference type="HAMAP-Rule" id="MF_00161"/>
    </source>
</evidence>
<dbReference type="PANTHER" id="PTHR33695">
    <property type="entry name" value="LIPOPROTEIN SIGNAL PEPTIDASE"/>
    <property type="match status" value="1"/>
</dbReference>
<comment type="function">
    <text evidence="9 10">This protein specifically catalyzes the removal of signal peptides from prolipoproteins.</text>
</comment>
<proteinExistence type="inferred from homology"/>
<reference evidence="13" key="1">
    <citation type="submission" date="2016-10" db="EMBL/GenBank/DDBJ databases">
        <authorList>
            <person name="Varghese N."/>
            <person name="Submissions S."/>
        </authorList>
    </citation>
    <scope>NUCLEOTIDE SEQUENCE [LARGE SCALE GENOMIC DNA]</scope>
    <source>
        <strain evidence="13">DSM 16471</strain>
    </source>
</reference>
<comment type="pathway">
    <text evidence="9">Protein modification; lipoprotein biosynthesis (signal peptide cleavage).</text>
</comment>
<accession>A0A1H7HPU8</accession>
<comment type="subcellular location">
    <subcellularLocation>
        <location evidence="9">Cell membrane</location>
        <topology evidence="9">Multi-pass membrane protein</topology>
    </subcellularLocation>
</comment>
<dbReference type="GO" id="GO:0005886">
    <property type="term" value="C:plasma membrane"/>
    <property type="evidence" value="ECO:0007669"/>
    <property type="project" value="UniProtKB-SubCell"/>
</dbReference>
<evidence type="ECO:0000256" key="8">
    <source>
        <dbReference type="ARBA" id="ARBA00023136"/>
    </source>
</evidence>
<evidence type="ECO:0000256" key="2">
    <source>
        <dbReference type="ARBA" id="ARBA00022475"/>
    </source>
</evidence>
<feature type="active site" evidence="9">
    <location>
        <position position="125"/>
    </location>
</feature>